<dbReference type="AlphaFoldDB" id="A0A518IZU1"/>
<evidence type="ECO:0000313" key="2">
    <source>
        <dbReference type="Proteomes" id="UP000316770"/>
    </source>
</evidence>
<reference evidence="1 2" key="1">
    <citation type="submission" date="2019-02" db="EMBL/GenBank/DDBJ databases">
        <title>Deep-cultivation of Planctomycetes and their phenomic and genomic characterization uncovers novel biology.</title>
        <authorList>
            <person name="Wiegand S."/>
            <person name="Jogler M."/>
            <person name="Boedeker C."/>
            <person name="Pinto D."/>
            <person name="Vollmers J."/>
            <person name="Rivas-Marin E."/>
            <person name="Kohn T."/>
            <person name="Peeters S.H."/>
            <person name="Heuer A."/>
            <person name="Rast P."/>
            <person name="Oberbeckmann S."/>
            <person name="Bunk B."/>
            <person name="Jeske O."/>
            <person name="Meyerdierks A."/>
            <person name="Storesund J.E."/>
            <person name="Kallscheuer N."/>
            <person name="Luecker S."/>
            <person name="Lage O.M."/>
            <person name="Pohl T."/>
            <person name="Merkel B.J."/>
            <person name="Hornburger P."/>
            <person name="Mueller R.-W."/>
            <person name="Bruemmer F."/>
            <person name="Labrenz M."/>
            <person name="Spormann A.M."/>
            <person name="Op den Camp H."/>
            <person name="Overmann J."/>
            <person name="Amann R."/>
            <person name="Jetten M.S.M."/>
            <person name="Mascher T."/>
            <person name="Medema M.H."/>
            <person name="Devos D.P."/>
            <person name="Kaster A.-K."/>
            <person name="Ovreas L."/>
            <person name="Rohde M."/>
            <person name="Galperin M.Y."/>
            <person name="Jogler C."/>
        </authorList>
    </citation>
    <scope>NUCLEOTIDE SEQUENCE [LARGE SCALE GENOMIC DNA]</scope>
    <source>
        <strain evidence="1 2">Mal33</strain>
    </source>
</reference>
<name>A0A518IZU1_9BACT</name>
<keyword evidence="2" id="KW-1185">Reference proteome</keyword>
<dbReference type="Proteomes" id="UP000316770">
    <property type="component" value="Chromosome"/>
</dbReference>
<evidence type="ECO:0000313" key="1">
    <source>
        <dbReference type="EMBL" id="QDV58555.1"/>
    </source>
</evidence>
<accession>A0A518IZU1</accession>
<proteinExistence type="predicted"/>
<sequence>MCVFHVPASGLVGDSSFMTGGLCRRQFVCQPPAWLKVTACQPSTTDRLCSGR</sequence>
<organism evidence="1 2">
    <name type="scientific">Rosistilla oblonga</name>
    <dbReference type="NCBI Taxonomy" id="2527990"/>
    <lineage>
        <taxon>Bacteria</taxon>
        <taxon>Pseudomonadati</taxon>
        <taxon>Planctomycetota</taxon>
        <taxon>Planctomycetia</taxon>
        <taxon>Pirellulales</taxon>
        <taxon>Pirellulaceae</taxon>
        <taxon>Rosistilla</taxon>
    </lineage>
</organism>
<protein>
    <submittedName>
        <fullName evidence="1">Uncharacterized protein</fullName>
    </submittedName>
</protein>
<gene>
    <name evidence="1" type="ORF">Mal33_45780</name>
</gene>
<dbReference type="EMBL" id="CP036318">
    <property type="protein sequence ID" value="QDV58555.1"/>
    <property type="molecule type" value="Genomic_DNA"/>
</dbReference>